<sequence>MLGRTASGLFWMARLLERAENTSRLVEAGFRMALTRTQPGEEEWRSVLVTAGCCDAYLARHDTITGDKVADFALRDRSNPSSVMSTLHAARENARMTRTALTREMWEAINDFWMAVRDALKRAPSETDLPEILTMIRQQGAQVRGATTGTMLRNDIYNFILLGIMFERADNTARILDTKYYVLLPSSASVGSSLDNVQWEMILRSASAERSFHWLNGGNITPRAIADFLIFDTRMPRSLAYCYDTITHQLDCLFRQYGQRLGTHDLAESLEASLTATTIESVFENGLHEFLSDFLRRNASLSAQIETDFRFAE</sequence>
<dbReference type="PANTHER" id="PTHR34595:SF7">
    <property type="entry name" value="SLL1039 PROTEIN"/>
    <property type="match status" value="1"/>
</dbReference>
<dbReference type="InterPro" id="IPR007296">
    <property type="entry name" value="DUF403"/>
</dbReference>
<dbReference type="PANTHER" id="PTHR34595">
    <property type="entry name" value="BLR5612 PROTEIN"/>
    <property type="match status" value="1"/>
</dbReference>
<dbReference type="AlphaFoldDB" id="A0A160U191"/>
<proteinExistence type="predicted"/>
<name>A0A160U191_9ZZZZ</name>
<accession>A0A160U191</accession>
<dbReference type="InterPro" id="IPR051680">
    <property type="entry name" value="ATP-dep_Glu-Cys_Ligase-2"/>
</dbReference>
<feature type="domain" description="DUF403" evidence="1">
    <location>
        <begin position="1"/>
        <end position="309"/>
    </location>
</feature>
<evidence type="ECO:0000259" key="1">
    <source>
        <dbReference type="Pfam" id="PF04168"/>
    </source>
</evidence>
<protein>
    <submittedName>
        <fullName evidence="2">Protein containing domains DUF403</fullName>
    </submittedName>
</protein>
<reference evidence="2" key="1">
    <citation type="submission" date="2015-10" db="EMBL/GenBank/DDBJ databases">
        <authorList>
            <person name="Gilbert D.G."/>
        </authorList>
    </citation>
    <scope>NUCLEOTIDE SEQUENCE</scope>
</reference>
<evidence type="ECO:0000313" key="2">
    <source>
        <dbReference type="EMBL" id="CUS57393.1"/>
    </source>
</evidence>
<gene>
    <name evidence="2" type="ORF">MGWOODY_Hyp618</name>
</gene>
<dbReference type="Pfam" id="PF04168">
    <property type="entry name" value="Alpha-E"/>
    <property type="match status" value="1"/>
</dbReference>
<organism evidence="2">
    <name type="scientific">hydrothermal vent metagenome</name>
    <dbReference type="NCBI Taxonomy" id="652676"/>
    <lineage>
        <taxon>unclassified sequences</taxon>
        <taxon>metagenomes</taxon>
        <taxon>ecological metagenomes</taxon>
    </lineage>
</organism>
<dbReference type="EMBL" id="CZQD01000040">
    <property type="protein sequence ID" value="CUS57393.1"/>
    <property type="molecule type" value="Genomic_DNA"/>
</dbReference>